<dbReference type="Pfam" id="PF01699">
    <property type="entry name" value="Na_Ca_ex"/>
    <property type="match status" value="2"/>
</dbReference>
<evidence type="ECO:0000256" key="5">
    <source>
        <dbReference type="SAM" id="Phobius"/>
    </source>
</evidence>
<dbReference type="AlphaFoldDB" id="A1ZFW8"/>
<dbReference type="NCBIfam" id="TIGR00367">
    <property type="entry name" value="calcium/sodium antiporter"/>
    <property type="match status" value="1"/>
</dbReference>
<dbReference type="Gene3D" id="1.20.1420.30">
    <property type="entry name" value="NCX, central ion-binding region"/>
    <property type="match status" value="2"/>
</dbReference>
<protein>
    <submittedName>
        <fullName evidence="7">Putative K+-dependent Na+/Ca+ exchanger-like protein</fullName>
    </submittedName>
</protein>
<comment type="subcellular location">
    <subcellularLocation>
        <location evidence="1">Membrane</location>
        <topology evidence="1">Multi-pass membrane protein</topology>
    </subcellularLocation>
</comment>
<dbReference type="eggNOG" id="COG0530">
    <property type="taxonomic scope" value="Bacteria"/>
</dbReference>
<dbReference type="Proteomes" id="UP000004095">
    <property type="component" value="Unassembled WGS sequence"/>
</dbReference>
<name>A1ZFW8_MICM2</name>
<feature type="transmembrane region" description="Helical" evidence="5">
    <location>
        <begin position="237"/>
        <end position="256"/>
    </location>
</feature>
<evidence type="ECO:0000256" key="4">
    <source>
        <dbReference type="ARBA" id="ARBA00023136"/>
    </source>
</evidence>
<evidence type="ECO:0000313" key="7">
    <source>
        <dbReference type="EMBL" id="EAY30892.1"/>
    </source>
</evidence>
<feature type="transmembrane region" description="Helical" evidence="5">
    <location>
        <begin position="268"/>
        <end position="291"/>
    </location>
</feature>
<feature type="transmembrane region" description="Helical" evidence="5">
    <location>
        <begin position="72"/>
        <end position="94"/>
    </location>
</feature>
<feature type="transmembrane region" description="Helical" evidence="5">
    <location>
        <begin position="303"/>
        <end position="325"/>
    </location>
</feature>
<dbReference type="GO" id="GO:0008273">
    <property type="term" value="F:calcium, potassium:sodium antiporter activity"/>
    <property type="evidence" value="ECO:0007669"/>
    <property type="project" value="TreeGrafter"/>
</dbReference>
<evidence type="ECO:0000256" key="2">
    <source>
        <dbReference type="ARBA" id="ARBA00022692"/>
    </source>
</evidence>
<comment type="caution">
    <text evidence="7">The sequence shown here is derived from an EMBL/GenBank/DDBJ whole genome shotgun (WGS) entry which is preliminary data.</text>
</comment>
<keyword evidence="3 5" id="KW-1133">Transmembrane helix</keyword>
<dbReference type="RefSeq" id="WP_002694603.1">
    <property type="nucleotide sequence ID" value="NZ_AAWS01000005.1"/>
</dbReference>
<dbReference type="InterPro" id="IPR044880">
    <property type="entry name" value="NCX_ion-bd_dom_sf"/>
</dbReference>
<dbReference type="GO" id="GO:0005886">
    <property type="term" value="C:plasma membrane"/>
    <property type="evidence" value="ECO:0007669"/>
    <property type="project" value="TreeGrafter"/>
</dbReference>
<evidence type="ECO:0000256" key="1">
    <source>
        <dbReference type="ARBA" id="ARBA00004141"/>
    </source>
</evidence>
<proteinExistence type="predicted"/>
<evidence type="ECO:0000259" key="6">
    <source>
        <dbReference type="Pfam" id="PF01699"/>
    </source>
</evidence>
<dbReference type="InterPro" id="IPR004837">
    <property type="entry name" value="NaCa_Exmemb"/>
</dbReference>
<evidence type="ECO:0000256" key="3">
    <source>
        <dbReference type="ARBA" id="ARBA00022989"/>
    </source>
</evidence>
<dbReference type="EMBL" id="AAWS01000005">
    <property type="protein sequence ID" value="EAY30892.1"/>
    <property type="molecule type" value="Genomic_DNA"/>
</dbReference>
<dbReference type="InterPro" id="IPR004481">
    <property type="entry name" value="K/Na/Ca-exchanger"/>
</dbReference>
<keyword evidence="4 5" id="KW-0472">Membrane</keyword>
<feature type="transmembrane region" description="Helical" evidence="5">
    <location>
        <begin position="106"/>
        <end position="125"/>
    </location>
</feature>
<sequence>MSIWLALVVILLAFYVMTEIVDRHFIKSLDNIAEWMKLPPSVAGATLLALGTSAPEISTALFALFLEGANPATGVGTIVGSAIFQILVVIGFAAVVKTSYLNWRPVMRDSIFYAFSVGLLILFVADNKFTLIEGIAFVCSYFLYLFVLFLWTKYVNEEATTPKNGFETPAGSARAEFEGAAHHLDTPRPIEAIEKDMEDETRRNPFKILQKTLGYPVEFLMNLIPDPEEKPRWTIPVFLLSLVIIAGASYFLVVAAEALAKAMDIPPAIIALTILAGGSSIPEMISSAIVAKQGRGDMAIANAIGSNIFDILMSLGLPVLIYILIKGQPLTDLGGANITSSIILLFTTLIVVVLLLFVQKFKATRPFGLFLIFLYLIYVVAAYMGWIGG</sequence>
<gene>
    <name evidence="7" type="ORF">M23134_01216</name>
</gene>
<dbReference type="PANTHER" id="PTHR10846">
    <property type="entry name" value="SODIUM/POTASSIUM/CALCIUM EXCHANGER"/>
    <property type="match status" value="1"/>
</dbReference>
<dbReference type="GO" id="GO:0005262">
    <property type="term" value="F:calcium channel activity"/>
    <property type="evidence" value="ECO:0007669"/>
    <property type="project" value="TreeGrafter"/>
</dbReference>
<feature type="domain" description="Sodium/calcium exchanger membrane region" evidence="6">
    <location>
        <begin position="8"/>
        <end position="149"/>
    </location>
</feature>
<feature type="domain" description="Sodium/calcium exchanger membrane region" evidence="6">
    <location>
        <begin position="235"/>
        <end position="383"/>
    </location>
</feature>
<accession>A1ZFW8</accession>
<keyword evidence="8" id="KW-1185">Reference proteome</keyword>
<keyword evidence="2 5" id="KW-0812">Transmembrane</keyword>
<reference evidence="7 8" key="1">
    <citation type="submission" date="2007-01" db="EMBL/GenBank/DDBJ databases">
        <authorList>
            <person name="Haygood M."/>
            <person name="Podell S."/>
            <person name="Anderson C."/>
            <person name="Hopkinson B."/>
            <person name="Roe K."/>
            <person name="Barbeau K."/>
            <person name="Gaasterland T."/>
            <person name="Ferriera S."/>
            <person name="Johnson J."/>
            <person name="Kravitz S."/>
            <person name="Beeson K."/>
            <person name="Sutton G."/>
            <person name="Rogers Y.-H."/>
            <person name="Friedman R."/>
            <person name="Frazier M."/>
            <person name="Venter J.C."/>
        </authorList>
    </citation>
    <scope>NUCLEOTIDE SEQUENCE [LARGE SCALE GENOMIC DNA]</scope>
    <source>
        <strain evidence="7 8">ATCC 23134</strain>
    </source>
</reference>
<dbReference type="PANTHER" id="PTHR10846:SF8">
    <property type="entry name" value="INNER MEMBRANE PROTEIN YRBG"/>
    <property type="match status" value="1"/>
</dbReference>
<dbReference type="OrthoDB" id="9794225at2"/>
<dbReference type="GO" id="GO:0006874">
    <property type="term" value="P:intracellular calcium ion homeostasis"/>
    <property type="evidence" value="ECO:0007669"/>
    <property type="project" value="TreeGrafter"/>
</dbReference>
<organism evidence="7 8">
    <name type="scientific">Microscilla marina ATCC 23134</name>
    <dbReference type="NCBI Taxonomy" id="313606"/>
    <lineage>
        <taxon>Bacteria</taxon>
        <taxon>Pseudomonadati</taxon>
        <taxon>Bacteroidota</taxon>
        <taxon>Cytophagia</taxon>
        <taxon>Cytophagales</taxon>
        <taxon>Microscillaceae</taxon>
        <taxon>Microscilla</taxon>
    </lineage>
</organism>
<feature type="transmembrane region" description="Helical" evidence="5">
    <location>
        <begin position="131"/>
        <end position="151"/>
    </location>
</feature>
<feature type="transmembrane region" description="Helical" evidence="5">
    <location>
        <begin position="367"/>
        <end position="387"/>
    </location>
</feature>
<feature type="transmembrane region" description="Helical" evidence="5">
    <location>
        <begin position="337"/>
        <end position="358"/>
    </location>
</feature>
<evidence type="ECO:0000313" key="8">
    <source>
        <dbReference type="Proteomes" id="UP000004095"/>
    </source>
</evidence>